<dbReference type="GO" id="GO:0009448">
    <property type="term" value="P:gamma-aminobutyric acid metabolic process"/>
    <property type="evidence" value="ECO:0007669"/>
    <property type="project" value="TreeGrafter"/>
</dbReference>
<protein>
    <submittedName>
        <fullName evidence="7">Aminotransferase class III-fold pyridoxal phosphate-dependent enzyme</fullName>
    </submittedName>
</protein>
<dbReference type="FunFam" id="3.40.640.10:FF:000014">
    <property type="entry name" value="Adenosylmethionine-8-amino-7-oxononanoate aminotransferase, probable"/>
    <property type="match status" value="1"/>
</dbReference>
<dbReference type="InterPro" id="IPR015421">
    <property type="entry name" value="PyrdxlP-dep_Trfase_major"/>
</dbReference>
<dbReference type="RefSeq" id="WP_327788177.1">
    <property type="nucleotide sequence ID" value="NZ_JARGEQ010000040.1"/>
</dbReference>
<accession>A0AAP3UZK1</accession>
<dbReference type="PROSITE" id="PS00600">
    <property type="entry name" value="AA_TRANSFER_CLASS_3"/>
    <property type="match status" value="1"/>
</dbReference>
<dbReference type="Proteomes" id="UP001301140">
    <property type="component" value="Unassembled WGS sequence"/>
</dbReference>
<keyword evidence="3 7" id="KW-0032">Aminotransferase</keyword>
<dbReference type="EMBL" id="JARGEQ010000040">
    <property type="protein sequence ID" value="MDF1585761.1"/>
    <property type="molecule type" value="Genomic_DNA"/>
</dbReference>
<dbReference type="CDD" id="cd00610">
    <property type="entry name" value="OAT_like"/>
    <property type="match status" value="1"/>
</dbReference>
<dbReference type="Gene3D" id="3.90.1150.10">
    <property type="entry name" value="Aspartate Aminotransferase, domain 1"/>
    <property type="match status" value="1"/>
</dbReference>
<keyword evidence="8" id="KW-1185">Reference proteome</keyword>
<dbReference type="InterPro" id="IPR049704">
    <property type="entry name" value="Aminotrans_3_PPA_site"/>
</dbReference>
<dbReference type="Gene3D" id="3.40.640.10">
    <property type="entry name" value="Type I PLP-dependent aspartate aminotransferase-like (Major domain)"/>
    <property type="match status" value="1"/>
</dbReference>
<reference evidence="7 8" key="1">
    <citation type="submission" date="2023-03" db="EMBL/GenBank/DDBJ databases">
        <title>YIM 152171 draft genome.</title>
        <authorList>
            <person name="Yang Z."/>
        </authorList>
    </citation>
    <scope>NUCLEOTIDE SEQUENCE [LARGE SCALE GENOMIC DNA]</scope>
    <source>
        <strain evidence="7 8">YIM 152171</strain>
    </source>
</reference>
<dbReference type="InterPro" id="IPR005814">
    <property type="entry name" value="Aminotrans_3"/>
</dbReference>
<dbReference type="PANTHER" id="PTHR42684:SF3">
    <property type="entry name" value="ADENOSYLMETHIONINE-8-AMINO-7-OXONONANOATE AMINOTRANSFERASE"/>
    <property type="match status" value="1"/>
</dbReference>
<evidence type="ECO:0000256" key="1">
    <source>
        <dbReference type="ARBA" id="ARBA00001933"/>
    </source>
</evidence>
<dbReference type="Pfam" id="PF00202">
    <property type="entry name" value="Aminotran_3"/>
    <property type="match status" value="1"/>
</dbReference>
<keyword evidence="4" id="KW-0808">Transferase</keyword>
<evidence type="ECO:0000313" key="8">
    <source>
        <dbReference type="Proteomes" id="UP001301140"/>
    </source>
</evidence>
<evidence type="ECO:0000313" key="7">
    <source>
        <dbReference type="EMBL" id="MDF1585761.1"/>
    </source>
</evidence>
<evidence type="ECO:0000256" key="2">
    <source>
        <dbReference type="ARBA" id="ARBA00008954"/>
    </source>
</evidence>
<name>A0AAP3UZK1_9PROT</name>
<sequence length="460" mass="49349">MLIDGADGNYRNDNLLLGFSDLRRLRSERPLVFAKGRGIFVVDENGKDYIEAVSSFYCAALGFSDEELADAAMRQLRALPMYPSAIHRTTAPVMELSERLAAIAPVRNARVHFAVTGSEANDHLVKFMWYGNGFAGEPRRRKIISRKASYHGSTIATAALGGGRDLHDSFALPMQDYLVIGHPGWPDAAEPGEDETAFTDRLAAELDRVIQEAGPETVGGLIAEPVSVSSGMYPPPAGYFEKITTVLRRYGIRLFVDEVVTGFGRSGEMWASQAMGLEPDCVTCAKGISGAYMPIAALLLGEEFAGRLDRGSDAKGWFAHGATHAAHTVSAAVALKVLDIFDERDVLGHVRRIIPHWNAALDGLLDHPLVTGNRKFGLMGALKVADPREAPDGNAAASLQVGGIAKAIYEAGLEAGIIVRPLAGCLVMAPPLIITEAEIGELARRLRLALDRTLAALPAA</sequence>
<evidence type="ECO:0000256" key="6">
    <source>
        <dbReference type="RuleBase" id="RU003560"/>
    </source>
</evidence>
<dbReference type="GO" id="GO:0030170">
    <property type="term" value="F:pyridoxal phosphate binding"/>
    <property type="evidence" value="ECO:0007669"/>
    <property type="project" value="InterPro"/>
</dbReference>
<organism evidence="7 8">
    <name type="scientific">Marinimicrococcus flavescens</name>
    <dbReference type="NCBI Taxonomy" id="3031815"/>
    <lineage>
        <taxon>Bacteria</taxon>
        <taxon>Pseudomonadati</taxon>
        <taxon>Pseudomonadota</taxon>
        <taxon>Alphaproteobacteria</taxon>
        <taxon>Geminicoccales</taxon>
        <taxon>Geminicoccaceae</taxon>
        <taxon>Marinimicrococcus</taxon>
    </lineage>
</organism>
<comment type="caution">
    <text evidence="7">The sequence shown here is derived from an EMBL/GenBank/DDBJ whole genome shotgun (WGS) entry which is preliminary data.</text>
</comment>
<evidence type="ECO:0000256" key="5">
    <source>
        <dbReference type="ARBA" id="ARBA00022898"/>
    </source>
</evidence>
<dbReference type="InterPro" id="IPR015424">
    <property type="entry name" value="PyrdxlP-dep_Trfase"/>
</dbReference>
<dbReference type="GO" id="GO:0004015">
    <property type="term" value="F:adenosylmethionine-8-amino-7-oxononanoate transaminase activity"/>
    <property type="evidence" value="ECO:0007669"/>
    <property type="project" value="TreeGrafter"/>
</dbReference>
<dbReference type="PANTHER" id="PTHR42684">
    <property type="entry name" value="ADENOSYLMETHIONINE-8-AMINO-7-OXONONANOATE AMINOTRANSFERASE"/>
    <property type="match status" value="1"/>
</dbReference>
<gene>
    <name evidence="7" type="ORF">PZ740_05090</name>
</gene>
<evidence type="ECO:0000256" key="3">
    <source>
        <dbReference type="ARBA" id="ARBA00022576"/>
    </source>
</evidence>
<proteinExistence type="inferred from homology"/>
<keyword evidence="5 6" id="KW-0663">Pyridoxal phosphate</keyword>
<evidence type="ECO:0000256" key="4">
    <source>
        <dbReference type="ARBA" id="ARBA00022679"/>
    </source>
</evidence>
<dbReference type="InterPro" id="IPR015422">
    <property type="entry name" value="PyrdxlP-dep_Trfase_small"/>
</dbReference>
<dbReference type="GO" id="GO:0009102">
    <property type="term" value="P:biotin biosynthetic process"/>
    <property type="evidence" value="ECO:0007669"/>
    <property type="project" value="TreeGrafter"/>
</dbReference>
<comment type="cofactor">
    <cofactor evidence="1">
        <name>pyridoxal 5'-phosphate</name>
        <dbReference type="ChEBI" id="CHEBI:597326"/>
    </cofactor>
</comment>
<comment type="similarity">
    <text evidence="2 6">Belongs to the class-III pyridoxal-phosphate-dependent aminotransferase family.</text>
</comment>
<dbReference type="AlphaFoldDB" id="A0AAP3UZK1"/>
<dbReference type="SUPFAM" id="SSF53383">
    <property type="entry name" value="PLP-dependent transferases"/>
    <property type="match status" value="1"/>
</dbReference>